<dbReference type="SFLD" id="SFLDG01384">
    <property type="entry name" value="thioether_bond_formation_requi"/>
    <property type="match status" value="1"/>
</dbReference>
<dbReference type="GO" id="GO:0051539">
    <property type="term" value="F:4 iron, 4 sulfur cluster binding"/>
    <property type="evidence" value="ECO:0007669"/>
    <property type="project" value="UniProtKB-KW"/>
</dbReference>
<dbReference type="GO" id="GO:0046872">
    <property type="term" value="F:metal ion binding"/>
    <property type="evidence" value="ECO:0007669"/>
    <property type="project" value="UniProtKB-KW"/>
</dbReference>
<evidence type="ECO:0000313" key="10">
    <source>
        <dbReference type="Proteomes" id="UP000182057"/>
    </source>
</evidence>
<proteinExistence type="inferred from homology"/>
<evidence type="ECO:0000256" key="6">
    <source>
        <dbReference type="ARBA" id="ARBA00023014"/>
    </source>
</evidence>
<comment type="cofactor">
    <cofactor evidence="1">
        <name>[4Fe-4S] cluster</name>
        <dbReference type="ChEBI" id="CHEBI:49883"/>
    </cofactor>
</comment>
<protein>
    <submittedName>
        <fullName evidence="9">Anaerobic sulfatase-maturating enzyme</fullName>
        <ecNumber evidence="9">1.8.98.-</ecNumber>
    </submittedName>
</protein>
<keyword evidence="2" id="KW-0004">4Fe-4S</keyword>
<evidence type="ECO:0000256" key="2">
    <source>
        <dbReference type="ARBA" id="ARBA00022485"/>
    </source>
</evidence>
<dbReference type="InterPro" id="IPR026407">
    <property type="entry name" value="SAM_GG-Bacter"/>
</dbReference>
<evidence type="ECO:0000256" key="4">
    <source>
        <dbReference type="ARBA" id="ARBA00022723"/>
    </source>
</evidence>
<dbReference type="AlphaFoldDB" id="A0A1D3UBP1"/>
<gene>
    <name evidence="9" type="ORF">TFUB20_00054</name>
</gene>
<keyword evidence="9" id="KW-0560">Oxidoreductase</keyword>
<dbReference type="InterPro" id="IPR000385">
    <property type="entry name" value="MoaA_NifB_PqqE_Fe-S-bd_CS"/>
</dbReference>
<feature type="domain" description="Radical SAM core" evidence="8">
    <location>
        <begin position="102"/>
        <end position="352"/>
    </location>
</feature>
<evidence type="ECO:0000256" key="5">
    <source>
        <dbReference type="ARBA" id="ARBA00023004"/>
    </source>
</evidence>
<keyword evidence="6" id="KW-0411">Iron-sulfur</keyword>
<dbReference type="PROSITE" id="PS01305">
    <property type="entry name" value="MOAA_NIFB_PQQE"/>
    <property type="match status" value="1"/>
</dbReference>
<dbReference type="CDD" id="cd01335">
    <property type="entry name" value="Radical_SAM"/>
    <property type="match status" value="1"/>
</dbReference>
<evidence type="ECO:0000256" key="7">
    <source>
        <dbReference type="ARBA" id="ARBA00023601"/>
    </source>
</evidence>
<dbReference type="GO" id="GO:0016491">
    <property type="term" value="F:oxidoreductase activity"/>
    <property type="evidence" value="ECO:0007669"/>
    <property type="project" value="UniProtKB-KW"/>
</dbReference>
<sequence length="500" mass="59451">MKSTIFIESTKGNLYLYDFLKKEIIPCHPLIQVFDLLDRKNLLDDLYRIIDGENSDMADKYKREDIDYYLNKYLNYKKCGYFSFFKKREALEYDELVIKESLCNINNIVFEVTDACNLNCAYCTYGNMYYDYDPRKNQMMGFDTVKTVFDFFIPLWNSHSNKSSSKITTVGFYGGEPLLNFELIEKSVLFCNRLNLSNRIFKYTMTTNATLIDRHISFLVKNDFHITISLDGSKQNQSYRVFHNGKNSFDRVFRNIKLIREKYPDFFETNVSFNSVLHNRNSVEEIHKFIFNEFGKVPQISSVNNYGIKPEMINEFKSMFILYHDSLGGNDSQLISERFTNDPNVFRLCQFLLWYSSSQFFDYESFLYVKDQLPRAINGTCVPFSRKMFITVNKKIMVCERVDFKYSWGIVDDGKVNLDLDYIADKYNRYYKKMFKQCHDCYMINGCHQCIFQLENLDSTPHCYGYKSEKQMIDYIKTYIDMLENRNIPFEELFNDVVFS</sequence>
<organism evidence="9 10">
    <name type="scientific">Tannerella forsythia</name>
    <name type="common">Bacteroides forsythus</name>
    <dbReference type="NCBI Taxonomy" id="28112"/>
    <lineage>
        <taxon>Bacteria</taxon>
        <taxon>Pseudomonadati</taxon>
        <taxon>Bacteroidota</taxon>
        <taxon>Bacteroidia</taxon>
        <taxon>Bacteroidales</taxon>
        <taxon>Tannerellaceae</taxon>
        <taxon>Tannerella</taxon>
    </lineage>
</organism>
<dbReference type="Proteomes" id="UP000182057">
    <property type="component" value="Unassembled WGS sequence"/>
</dbReference>
<dbReference type="RefSeq" id="WP_060827087.1">
    <property type="nucleotide sequence ID" value="NZ_CAUTOH010000001.1"/>
</dbReference>
<keyword evidence="4" id="KW-0479">Metal-binding</keyword>
<dbReference type="PROSITE" id="PS51918">
    <property type="entry name" value="RADICAL_SAM"/>
    <property type="match status" value="1"/>
</dbReference>
<keyword evidence="3" id="KW-0949">S-adenosyl-L-methionine</keyword>
<dbReference type="OrthoDB" id="9763993at2"/>
<name>A0A1D3UBP1_TANFO</name>
<dbReference type="InterPro" id="IPR058240">
    <property type="entry name" value="rSAM_sf"/>
</dbReference>
<accession>A0A1D3UBP1</accession>
<keyword evidence="5" id="KW-0408">Iron</keyword>
<dbReference type="SFLD" id="SFLDG01386">
    <property type="entry name" value="main_SPASM_domain-containing"/>
    <property type="match status" value="1"/>
</dbReference>
<dbReference type="EC" id="1.8.98.-" evidence="9"/>
<evidence type="ECO:0000256" key="1">
    <source>
        <dbReference type="ARBA" id="ARBA00001966"/>
    </source>
</evidence>
<dbReference type="PANTHER" id="PTHR43273">
    <property type="entry name" value="ANAEROBIC SULFATASE-MATURATING ENZYME HOMOLOG ASLB-RELATED"/>
    <property type="match status" value="1"/>
</dbReference>
<dbReference type="NCBIfam" id="TIGR04148">
    <property type="entry name" value="GG_samocin_CFB"/>
    <property type="match status" value="1"/>
</dbReference>
<reference evidence="9 10" key="1">
    <citation type="submission" date="2016-09" db="EMBL/GenBank/DDBJ databases">
        <authorList>
            <person name="Capua I."/>
            <person name="De Benedictis P."/>
            <person name="Joannis T."/>
            <person name="Lombin L.H."/>
            <person name="Cattoli G."/>
        </authorList>
    </citation>
    <scope>NUCLEOTIDE SEQUENCE [LARGE SCALE GENOMIC DNA]</scope>
    <source>
        <strain evidence="9 10">UB20</strain>
    </source>
</reference>
<dbReference type="Pfam" id="PF04055">
    <property type="entry name" value="Radical_SAM"/>
    <property type="match status" value="1"/>
</dbReference>
<dbReference type="InterPro" id="IPR007197">
    <property type="entry name" value="rSAM"/>
</dbReference>
<dbReference type="EMBL" id="FMMM01000001">
    <property type="protein sequence ID" value="SCQ17555.1"/>
    <property type="molecule type" value="Genomic_DNA"/>
</dbReference>
<dbReference type="InterPro" id="IPR013785">
    <property type="entry name" value="Aldolase_TIM"/>
</dbReference>
<comment type="similarity">
    <text evidence="7">Belongs to the radical SAM superfamily. Anaerobic sulfatase-maturating enzyme family.</text>
</comment>
<dbReference type="InterPro" id="IPR023867">
    <property type="entry name" value="Sulphatase_maturase_rSAM"/>
</dbReference>
<evidence type="ECO:0000313" key="9">
    <source>
        <dbReference type="EMBL" id="SCQ17555.1"/>
    </source>
</evidence>
<dbReference type="SFLD" id="SFLDG01067">
    <property type="entry name" value="SPASM/twitch_domain_containing"/>
    <property type="match status" value="1"/>
</dbReference>
<dbReference type="PANTHER" id="PTHR43273:SF3">
    <property type="entry name" value="ANAEROBIC SULFATASE-MATURATING ENZYME HOMOLOG ASLB-RELATED"/>
    <property type="match status" value="1"/>
</dbReference>
<dbReference type="Gene3D" id="3.20.20.70">
    <property type="entry name" value="Aldolase class I"/>
    <property type="match status" value="1"/>
</dbReference>
<dbReference type="SUPFAM" id="SSF102114">
    <property type="entry name" value="Radical SAM enzymes"/>
    <property type="match status" value="1"/>
</dbReference>
<dbReference type="SFLD" id="SFLDS00029">
    <property type="entry name" value="Radical_SAM"/>
    <property type="match status" value="1"/>
</dbReference>
<evidence type="ECO:0000256" key="3">
    <source>
        <dbReference type="ARBA" id="ARBA00022691"/>
    </source>
</evidence>
<evidence type="ECO:0000259" key="8">
    <source>
        <dbReference type="PROSITE" id="PS51918"/>
    </source>
</evidence>